<evidence type="ECO:0000313" key="3">
    <source>
        <dbReference type="Proteomes" id="UP000198860"/>
    </source>
</evidence>
<protein>
    <recommendedName>
        <fullName evidence="1">Thoeris anti-defense 2-like domain-containing protein</fullName>
    </recommendedName>
</protein>
<accession>A0A1H0HSI5</accession>
<dbReference type="AlphaFoldDB" id="A0A1H0HSI5"/>
<proteinExistence type="predicted"/>
<reference evidence="3" key="1">
    <citation type="submission" date="2016-10" db="EMBL/GenBank/DDBJ databases">
        <authorList>
            <person name="Varghese N."/>
            <person name="Submissions S."/>
        </authorList>
    </citation>
    <scope>NUCLEOTIDE SEQUENCE [LARGE SCALE GENOMIC DNA]</scope>
    <source>
        <strain evidence="3">CGMCC 1.3703</strain>
    </source>
</reference>
<dbReference type="Pfam" id="PF11195">
    <property type="entry name" value="Tad2-like"/>
    <property type="match status" value="1"/>
</dbReference>
<evidence type="ECO:0000313" key="2">
    <source>
        <dbReference type="EMBL" id="SDO22107.1"/>
    </source>
</evidence>
<dbReference type="Proteomes" id="UP000198860">
    <property type="component" value="Unassembled WGS sequence"/>
</dbReference>
<name>A0A1H0HSI5_HALAD</name>
<evidence type="ECO:0000259" key="1">
    <source>
        <dbReference type="Pfam" id="PF11195"/>
    </source>
</evidence>
<feature type="domain" description="Thoeris anti-defense 2-like" evidence="1">
    <location>
        <begin position="1"/>
        <end position="59"/>
    </location>
</feature>
<organism evidence="2 3">
    <name type="scientific">Halobacillus aidingensis</name>
    <dbReference type="NCBI Taxonomy" id="240303"/>
    <lineage>
        <taxon>Bacteria</taxon>
        <taxon>Bacillati</taxon>
        <taxon>Bacillota</taxon>
        <taxon>Bacilli</taxon>
        <taxon>Bacillales</taxon>
        <taxon>Bacillaceae</taxon>
        <taxon>Halobacillus</taxon>
    </lineage>
</organism>
<dbReference type="OrthoDB" id="2967310at2"/>
<dbReference type="InterPro" id="IPR021361">
    <property type="entry name" value="Tad2-like_dom"/>
</dbReference>
<gene>
    <name evidence="2" type="ORF">SAMN05421677_103266</name>
</gene>
<sequence length="139" mass="15944">MNFMQAVQLLDEGHALERHTWKSSGYIVKDEKGKIVFFDHNEPTFYSLTTEDALASDWEQTDKDQWTIVSVSHDRELMQGKLFVSYHICAENGGSIMNNHLVEADELSQWSRFVNLDLTNSARYLNEQDVATVQNTISA</sequence>
<dbReference type="EMBL" id="FNIZ01000003">
    <property type="protein sequence ID" value="SDO22107.1"/>
    <property type="molecule type" value="Genomic_DNA"/>
</dbReference>
<keyword evidence="3" id="KW-1185">Reference proteome</keyword>
<dbReference type="RefSeq" id="WP_089651383.1">
    <property type="nucleotide sequence ID" value="NZ_FNIZ01000003.1"/>
</dbReference>